<evidence type="ECO:0008006" key="3">
    <source>
        <dbReference type="Google" id="ProtNLM"/>
    </source>
</evidence>
<organism evidence="1 2">
    <name type="scientific">Leisingera daeponensis</name>
    <dbReference type="NCBI Taxonomy" id="405746"/>
    <lineage>
        <taxon>Bacteria</taxon>
        <taxon>Pseudomonadati</taxon>
        <taxon>Pseudomonadota</taxon>
        <taxon>Alphaproteobacteria</taxon>
        <taxon>Rhodobacterales</taxon>
        <taxon>Roseobacteraceae</taxon>
        <taxon>Leisingera</taxon>
    </lineage>
</organism>
<gene>
    <name evidence="1" type="ORF">KUV26_21170</name>
</gene>
<dbReference type="RefSeq" id="WP_222509896.1">
    <property type="nucleotide sequence ID" value="NZ_JAHVJA010000016.1"/>
</dbReference>
<evidence type="ECO:0000313" key="1">
    <source>
        <dbReference type="EMBL" id="MBY6141952.1"/>
    </source>
</evidence>
<keyword evidence="2" id="KW-1185">Reference proteome</keyword>
<sequence>MAYGFAAGLLATDLPDGNCYDGNPVVRVPLAGHPPLHQIALADRGAALKRPAIQAFTGFARAFFAPPD</sequence>
<dbReference type="Proteomes" id="UP000766629">
    <property type="component" value="Unassembled WGS sequence"/>
</dbReference>
<reference evidence="1 2" key="1">
    <citation type="submission" date="2021-06" db="EMBL/GenBank/DDBJ databases">
        <title>50 bacteria genomes isolated from Dapeng, Shenzhen, China.</title>
        <authorList>
            <person name="Zheng W."/>
            <person name="Yu S."/>
            <person name="Huang Y."/>
        </authorList>
    </citation>
    <scope>NUCLEOTIDE SEQUENCE [LARGE SCALE GENOMIC DNA]</scope>
    <source>
        <strain evidence="1 2">DP1N14-2</strain>
    </source>
</reference>
<name>A0ABS7NMC4_9RHOB</name>
<dbReference type="EMBL" id="JAHVJA010000016">
    <property type="protein sequence ID" value="MBY6141952.1"/>
    <property type="molecule type" value="Genomic_DNA"/>
</dbReference>
<comment type="caution">
    <text evidence="1">The sequence shown here is derived from an EMBL/GenBank/DDBJ whole genome shotgun (WGS) entry which is preliminary data.</text>
</comment>
<evidence type="ECO:0000313" key="2">
    <source>
        <dbReference type="Proteomes" id="UP000766629"/>
    </source>
</evidence>
<proteinExistence type="predicted"/>
<protein>
    <recommendedName>
        <fullName evidence="3">LysR substrate-binding domain-containing protein</fullName>
    </recommendedName>
</protein>
<accession>A0ABS7NMC4</accession>